<dbReference type="PROSITE" id="PS00138">
    <property type="entry name" value="SUBTILASE_SER"/>
    <property type="match status" value="1"/>
</dbReference>
<dbReference type="InterPro" id="IPR003154">
    <property type="entry name" value="S1/P1nuclease"/>
</dbReference>
<keyword evidence="2" id="KW-0540">Nuclease</keyword>
<dbReference type="PANTHER" id="PTHR42884:SF14">
    <property type="entry name" value="NEUROENDOCRINE CONVERTASE 1"/>
    <property type="match status" value="1"/>
</dbReference>
<evidence type="ECO:0000256" key="1">
    <source>
        <dbReference type="ARBA" id="ARBA00022670"/>
    </source>
</evidence>
<dbReference type="PROSITE" id="PS51892">
    <property type="entry name" value="SUBTILASE"/>
    <property type="match status" value="1"/>
</dbReference>
<feature type="active site" description="Charge relay system" evidence="9 10">
    <location>
        <position position="240"/>
    </location>
</feature>
<dbReference type="InterPro" id="IPR023827">
    <property type="entry name" value="Peptidase_S8_Asp-AS"/>
</dbReference>
<evidence type="ECO:0000256" key="5">
    <source>
        <dbReference type="ARBA" id="ARBA00022801"/>
    </source>
</evidence>
<evidence type="ECO:0000256" key="10">
    <source>
        <dbReference type="PROSITE-ProRule" id="PRU01240"/>
    </source>
</evidence>
<reference evidence="13 14" key="1">
    <citation type="submission" date="2020-01" db="EMBL/GenBank/DDBJ databases">
        <authorList>
            <person name="Kim M.K."/>
        </authorList>
    </citation>
    <scope>NUCLEOTIDE SEQUENCE [LARGE SCALE GENOMIC DNA]</scope>
    <source>
        <strain evidence="13 14">172606-1</strain>
    </source>
</reference>
<keyword evidence="8" id="KW-0325">Glycoprotein</keyword>
<dbReference type="InterPro" id="IPR034054">
    <property type="entry name" value="Pep_S8_PrcA"/>
</dbReference>
<keyword evidence="14" id="KW-1185">Reference proteome</keyword>
<dbReference type="SUPFAM" id="SSF52743">
    <property type="entry name" value="Subtilisin-like"/>
    <property type="match status" value="1"/>
</dbReference>
<accession>A0A6C0GBZ5</accession>
<keyword evidence="4" id="KW-0255">Endonuclease</keyword>
<evidence type="ECO:0000256" key="2">
    <source>
        <dbReference type="ARBA" id="ARBA00022722"/>
    </source>
</evidence>
<dbReference type="InterPro" id="IPR008947">
    <property type="entry name" value="PLipase_C/P1_nuclease_dom_sf"/>
</dbReference>
<evidence type="ECO:0000313" key="14">
    <source>
        <dbReference type="Proteomes" id="UP000480178"/>
    </source>
</evidence>
<dbReference type="Proteomes" id="UP000480178">
    <property type="component" value="Chromosome"/>
</dbReference>
<dbReference type="GO" id="GO:0004519">
    <property type="term" value="F:endonuclease activity"/>
    <property type="evidence" value="ECO:0007669"/>
    <property type="project" value="UniProtKB-KW"/>
</dbReference>
<dbReference type="Pfam" id="PF02265">
    <property type="entry name" value="S1-P1_nuclease"/>
    <property type="match status" value="1"/>
</dbReference>
<evidence type="ECO:0000256" key="4">
    <source>
        <dbReference type="ARBA" id="ARBA00022759"/>
    </source>
</evidence>
<dbReference type="GO" id="GO:0004252">
    <property type="term" value="F:serine-type endopeptidase activity"/>
    <property type="evidence" value="ECO:0007669"/>
    <property type="project" value="UniProtKB-UniRule"/>
</dbReference>
<dbReference type="SUPFAM" id="SSF48537">
    <property type="entry name" value="Phospholipase C/P1 nuclease"/>
    <property type="match status" value="1"/>
</dbReference>
<dbReference type="AlphaFoldDB" id="A0A6C0GBZ5"/>
<dbReference type="Gene3D" id="3.40.50.200">
    <property type="entry name" value="Peptidase S8/S53 domain"/>
    <property type="match status" value="1"/>
</dbReference>
<dbReference type="GO" id="GO:0003676">
    <property type="term" value="F:nucleic acid binding"/>
    <property type="evidence" value="ECO:0007669"/>
    <property type="project" value="InterPro"/>
</dbReference>
<sequence length="906" mass="98931">METVTLKRGRGTVKLVKSDNLIAIKTSSQAKVGEVLAIAPTETTQIDMGTDLSGFQIIKVQSTKEGMEKTLNQLRRHYLVDAGSHVYHTPKNVAPIVPTGKITLRFTPESTNEQRQQILDENKLEIIDSEIKQKSDGTKVETFTVRTTPDSLNPLKVAEKLQQHNGIVSLVEPDLATPGKLFAFQLPSDAYLKEQWHLENNGIQFGTSLGLKAGADARVVAAWQRMQSLGSSACIVAVIDDGFDLSHPDLAGSSKVVAPWDFKTNTNNPAPRDFHPDSRYGDYHGTACAGVAIGNASAGGIIGAAPNCRFMPVRWTGTISDDTVKEQFNYVANQGAWVVSCSWGVSTDAFTLSTKMDEAITECSKLGRNGLGCVIVFAAGNSNHDINDPEGGTVDGFATHPDVIAVAACNSRDEKSNYSNFGKEISICAPSSGSGGRGILTSDVRGTFKFGGVTYEAGYEAGDYTRTFGGTSSATPLVAGVCALLLSVNPSLTSLQVKEILERTARRIGNPASYENGHSIYFGYGCIDADAAVQQALALVATPMGTIQPTVVQNEAERQLTRNYTTLYGSEFWGISRHELIAGAAAQLLSQRARIEIARILAPLGNVGLQDIAGWADQIKRHTPTSNDDPDTVKFLNDFPGDIHRVWHYVNLPLGAAHYSREDYEIFTREDDVVQMIGKSVSVLLQNSNIMSELNALRWLTHLVGDVHQPIHVGCSYIDTSGSLPELVFDPQRIIERNLKSDTGGNSLVLPISGNISLHSYWDSRLAGDIDSHTDEHSLESGSIEISSLVKEMDNYTSLEIKNQFIAKLMAMIWQERARNRNNIVVAEPANDLPLDRWAEQWATNSLLLAQSAYHSLKIDRKLSRGKYSVTWEGKNIYDTRCKPIVSQQLRLAAENLAHLLNAIWQ</sequence>
<dbReference type="InterPro" id="IPR023828">
    <property type="entry name" value="Peptidase_S8_Ser-AS"/>
</dbReference>
<dbReference type="PANTHER" id="PTHR42884">
    <property type="entry name" value="PROPROTEIN CONVERTASE SUBTILISIN/KEXIN-RELATED"/>
    <property type="match status" value="1"/>
</dbReference>
<name>A0A6C0GBZ5_9BACT</name>
<feature type="active site" description="Charge relay system" evidence="9 10">
    <location>
        <position position="284"/>
    </location>
</feature>
<dbReference type="Gene3D" id="1.10.575.10">
    <property type="entry name" value="P1 Nuclease"/>
    <property type="match status" value="1"/>
</dbReference>
<keyword evidence="3" id="KW-0479">Metal-binding</keyword>
<evidence type="ECO:0000313" key="13">
    <source>
        <dbReference type="EMBL" id="QHT65343.1"/>
    </source>
</evidence>
<keyword evidence="6 10" id="KW-0720">Serine protease</keyword>
<comment type="similarity">
    <text evidence="10 11">Belongs to the peptidase S8 family.</text>
</comment>
<gene>
    <name evidence="13" type="ORF">GXP67_00965</name>
</gene>
<dbReference type="Pfam" id="PF00082">
    <property type="entry name" value="Peptidase_S8"/>
    <property type="match status" value="1"/>
</dbReference>
<dbReference type="CDD" id="cd07498">
    <property type="entry name" value="Peptidases_S8_15"/>
    <property type="match status" value="1"/>
</dbReference>
<dbReference type="InterPro" id="IPR015500">
    <property type="entry name" value="Peptidase_S8_subtilisin-rel"/>
</dbReference>
<organism evidence="13 14">
    <name type="scientific">Rhodocytophaga rosea</name>
    <dbReference type="NCBI Taxonomy" id="2704465"/>
    <lineage>
        <taxon>Bacteria</taxon>
        <taxon>Pseudomonadati</taxon>
        <taxon>Bacteroidota</taxon>
        <taxon>Cytophagia</taxon>
        <taxon>Cytophagales</taxon>
        <taxon>Rhodocytophagaceae</taxon>
        <taxon>Rhodocytophaga</taxon>
    </lineage>
</organism>
<evidence type="ECO:0000256" key="11">
    <source>
        <dbReference type="RuleBase" id="RU003355"/>
    </source>
</evidence>
<keyword evidence="7" id="KW-1015">Disulfide bond</keyword>
<feature type="active site" description="Charge relay system" evidence="9 10">
    <location>
        <position position="472"/>
    </location>
</feature>
<dbReference type="GO" id="GO:0016020">
    <property type="term" value="C:membrane"/>
    <property type="evidence" value="ECO:0007669"/>
    <property type="project" value="TreeGrafter"/>
</dbReference>
<dbReference type="PRINTS" id="PR00723">
    <property type="entry name" value="SUBTILISIN"/>
</dbReference>
<dbReference type="PROSITE" id="PS00136">
    <property type="entry name" value="SUBTILASE_ASP"/>
    <property type="match status" value="1"/>
</dbReference>
<dbReference type="EMBL" id="CP048222">
    <property type="protein sequence ID" value="QHT65343.1"/>
    <property type="molecule type" value="Genomic_DNA"/>
</dbReference>
<evidence type="ECO:0000256" key="8">
    <source>
        <dbReference type="ARBA" id="ARBA00023180"/>
    </source>
</evidence>
<dbReference type="InterPro" id="IPR000209">
    <property type="entry name" value="Peptidase_S8/S53_dom"/>
</dbReference>
<dbReference type="GO" id="GO:0006308">
    <property type="term" value="P:DNA catabolic process"/>
    <property type="evidence" value="ECO:0007669"/>
    <property type="project" value="InterPro"/>
</dbReference>
<dbReference type="GO" id="GO:0046872">
    <property type="term" value="F:metal ion binding"/>
    <property type="evidence" value="ECO:0007669"/>
    <property type="project" value="UniProtKB-KW"/>
</dbReference>
<evidence type="ECO:0000256" key="3">
    <source>
        <dbReference type="ARBA" id="ARBA00022723"/>
    </source>
</evidence>
<proteinExistence type="inferred from homology"/>
<dbReference type="GO" id="GO:0016788">
    <property type="term" value="F:hydrolase activity, acting on ester bonds"/>
    <property type="evidence" value="ECO:0007669"/>
    <property type="project" value="InterPro"/>
</dbReference>
<dbReference type="CDD" id="cd11010">
    <property type="entry name" value="S1-P1_nuclease"/>
    <property type="match status" value="1"/>
</dbReference>
<evidence type="ECO:0000259" key="12">
    <source>
        <dbReference type="Pfam" id="PF00082"/>
    </source>
</evidence>
<evidence type="ECO:0000256" key="6">
    <source>
        <dbReference type="ARBA" id="ARBA00022825"/>
    </source>
</evidence>
<dbReference type="InterPro" id="IPR036852">
    <property type="entry name" value="Peptidase_S8/S53_dom_sf"/>
</dbReference>
<dbReference type="RefSeq" id="WP_162441430.1">
    <property type="nucleotide sequence ID" value="NZ_CP048222.1"/>
</dbReference>
<dbReference type="GO" id="GO:0016485">
    <property type="term" value="P:protein processing"/>
    <property type="evidence" value="ECO:0007669"/>
    <property type="project" value="TreeGrafter"/>
</dbReference>
<dbReference type="KEGG" id="rhoz:GXP67_00965"/>
<keyword evidence="1 10" id="KW-0645">Protease</keyword>
<keyword evidence="5 10" id="KW-0378">Hydrolase</keyword>
<evidence type="ECO:0000256" key="9">
    <source>
        <dbReference type="PIRSR" id="PIRSR615500-1"/>
    </source>
</evidence>
<protein>
    <submittedName>
        <fullName evidence="13">S8 family serine peptidase</fullName>
    </submittedName>
</protein>
<evidence type="ECO:0000256" key="7">
    <source>
        <dbReference type="ARBA" id="ARBA00023157"/>
    </source>
</evidence>
<feature type="domain" description="Peptidase S8/S53" evidence="12">
    <location>
        <begin position="233"/>
        <end position="525"/>
    </location>
</feature>